<dbReference type="EMBL" id="PVWJ01000031">
    <property type="protein sequence ID" value="PSB03480.1"/>
    <property type="molecule type" value="Genomic_DNA"/>
</dbReference>
<protein>
    <submittedName>
        <fullName evidence="2">DUF3493 domain-containing protein</fullName>
    </submittedName>
</protein>
<dbReference type="Pfam" id="PF11998">
    <property type="entry name" value="DUF3493"/>
    <property type="match status" value="1"/>
</dbReference>
<sequence>MSKLSDRLPTTKVDKVPKGMNPELYARLKSEASAPYRGLRKFIYAGFGASGLIGGVIFLAQLAGGGDIASLLPNLGVQIGVVALMIWLFRLEQKAEAKAAKRSPR</sequence>
<name>A0A2T1C5D2_9CYAN</name>
<keyword evidence="1" id="KW-0472">Membrane</keyword>
<reference evidence="2 3" key="1">
    <citation type="submission" date="2018-02" db="EMBL/GenBank/DDBJ databases">
        <authorList>
            <person name="Cohen D.B."/>
            <person name="Kent A.D."/>
        </authorList>
    </citation>
    <scope>NUCLEOTIDE SEQUENCE [LARGE SCALE GENOMIC DNA]</scope>
    <source>
        <strain evidence="2 3">CCAP 1448/3</strain>
    </source>
</reference>
<keyword evidence="1" id="KW-1133">Transmembrane helix</keyword>
<keyword evidence="1" id="KW-0812">Transmembrane</keyword>
<feature type="transmembrane region" description="Helical" evidence="1">
    <location>
        <begin position="68"/>
        <end position="89"/>
    </location>
</feature>
<keyword evidence="3" id="KW-1185">Reference proteome</keyword>
<comment type="caution">
    <text evidence="2">The sequence shown here is derived from an EMBL/GenBank/DDBJ whole genome shotgun (WGS) entry which is preliminary data.</text>
</comment>
<dbReference type="RefSeq" id="WP_106288180.1">
    <property type="nucleotide sequence ID" value="NZ_CAWNTC010000254.1"/>
</dbReference>
<proteinExistence type="predicted"/>
<dbReference type="InterPro" id="IPR021883">
    <property type="entry name" value="LPA1-like"/>
</dbReference>
<dbReference type="OrthoDB" id="425759at2"/>
<accession>A0A2T1C5D2</accession>
<dbReference type="AlphaFoldDB" id="A0A2T1C5D2"/>
<organism evidence="2 3">
    <name type="scientific">Merismopedia glauca CCAP 1448/3</name>
    <dbReference type="NCBI Taxonomy" id="1296344"/>
    <lineage>
        <taxon>Bacteria</taxon>
        <taxon>Bacillati</taxon>
        <taxon>Cyanobacteriota</taxon>
        <taxon>Cyanophyceae</taxon>
        <taxon>Synechococcales</taxon>
        <taxon>Merismopediaceae</taxon>
        <taxon>Merismopedia</taxon>
    </lineage>
</organism>
<evidence type="ECO:0000313" key="2">
    <source>
        <dbReference type="EMBL" id="PSB03480.1"/>
    </source>
</evidence>
<gene>
    <name evidence="2" type="ORF">C7B64_08305</name>
</gene>
<evidence type="ECO:0000313" key="3">
    <source>
        <dbReference type="Proteomes" id="UP000238762"/>
    </source>
</evidence>
<dbReference type="Proteomes" id="UP000238762">
    <property type="component" value="Unassembled WGS sequence"/>
</dbReference>
<reference evidence="2 3" key="2">
    <citation type="submission" date="2018-03" db="EMBL/GenBank/DDBJ databases">
        <title>The ancient ancestry and fast evolution of plastids.</title>
        <authorList>
            <person name="Moore K.R."/>
            <person name="Magnabosco C."/>
            <person name="Momper L."/>
            <person name="Gold D.A."/>
            <person name="Bosak T."/>
            <person name="Fournier G.P."/>
        </authorList>
    </citation>
    <scope>NUCLEOTIDE SEQUENCE [LARGE SCALE GENOMIC DNA]</scope>
    <source>
        <strain evidence="2 3">CCAP 1448/3</strain>
    </source>
</reference>
<evidence type="ECO:0000256" key="1">
    <source>
        <dbReference type="SAM" id="Phobius"/>
    </source>
</evidence>
<feature type="transmembrane region" description="Helical" evidence="1">
    <location>
        <begin position="42"/>
        <end position="62"/>
    </location>
</feature>